<accession>A0A498HVZ5</accession>
<proteinExistence type="inferred from homology"/>
<evidence type="ECO:0000256" key="2">
    <source>
        <dbReference type="ARBA" id="ARBA00008164"/>
    </source>
</evidence>
<dbReference type="GO" id="GO:0031625">
    <property type="term" value="F:ubiquitin protein ligase binding"/>
    <property type="evidence" value="ECO:0007669"/>
    <property type="project" value="InterPro"/>
</dbReference>
<feature type="non-terminal residue" evidence="4">
    <location>
        <position position="1"/>
    </location>
</feature>
<comment type="subcellular location">
    <subcellularLocation>
        <location evidence="1">Membrane</location>
        <topology evidence="1">Single-pass membrane protein</topology>
    </subcellularLocation>
</comment>
<dbReference type="GO" id="GO:0005789">
    <property type="term" value="C:endoplasmic reticulum membrane"/>
    <property type="evidence" value="ECO:0007669"/>
    <property type="project" value="TreeGrafter"/>
</dbReference>
<sequence length="102" mass="11527">WEKYQSEEEVALGRGKRLRKAVSYREAYAAHPTETLSEGLKFACFSLFQISGFHLNLPPVTHFDPVQVTLQTDQARDIPCGTKGGVMINFEKIEVKLCDIIL</sequence>
<dbReference type="InterPro" id="IPR033294">
    <property type="entry name" value="Erlin1/2"/>
</dbReference>
<evidence type="ECO:0000313" key="5">
    <source>
        <dbReference type="Proteomes" id="UP000290289"/>
    </source>
</evidence>
<comment type="similarity">
    <text evidence="2">Belongs to the band 7/mec-2 family.</text>
</comment>
<dbReference type="EMBL" id="RDQH01000341">
    <property type="protein sequence ID" value="RXH73695.1"/>
    <property type="molecule type" value="Genomic_DNA"/>
</dbReference>
<keyword evidence="5" id="KW-1185">Reference proteome</keyword>
<dbReference type="PANTHER" id="PTHR15351:SF3">
    <property type="entry name" value="ERLIN"/>
    <property type="match status" value="1"/>
</dbReference>
<dbReference type="STRING" id="3750.A0A498HVZ5"/>
<reference evidence="4 5" key="1">
    <citation type="submission" date="2018-10" db="EMBL/GenBank/DDBJ databases">
        <title>A high-quality apple genome assembly.</title>
        <authorList>
            <person name="Hu J."/>
        </authorList>
    </citation>
    <scope>NUCLEOTIDE SEQUENCE [LARGE SCALE GENOMIC DNA]</scope>
    <source>
        <strain evidence="5">cv. HFTH1</strain>
        <tissue evidence="4">Young leaf</tissue>
    </source>
</reference>
<gene>
    <name evidence="4" type="ORF">DVH24_016517</name>
</gene>
<protein>
    <submittedName>
        <fullName evidence="4">Uncharacterized protein</fullName>
    </submittedName>
</protein>
<keyword evidence="3" id="KW-0472">Membrane</keyword>
<dbReference type="Proteomes" id="UP000290289">
    <property type="component" value="Chromosome 15"/>
</dbReference>
<comment type="caution">
    <text evidence="4">The sequence shown here is derived from an EMBL/GenBank/DDBJ whole genome shotgun (WGS) entry which is preliminary data.</text>
</comment>
<evidence type="ECO:0000256" key="1">
    <source>
        <dbReference type="ARBA" id="ARBA00004167"/>
    </source>
</evidence>
<organism evidence="4 5">
    <name type="scientific">Malus domestica</name>
    <name type="common">Apple</name>
    <name type="synonym">Pyrus malus</name>
    <dbReference type="NCBI Taxonomy" id="3750"/>
    <lineage>
        <taxon>Eukaryota</taxon>
        <taxon>Viridiplantae</taxon>
        <taxon>Streptophyta</taxon>
        <taxon>Embryophyta</taxon>
        <taxon>Tracheophyta</taxon>
        <taxon>Spermatophyta</taxon>
        <taxon>Magnoliopsida</taxon>
        <taxon>eudicotyledons</taxon>
        <taxon>Gunneridae</taxon>
        <taxon>Pentapetalae</taxon>
        <taxon>rosids</taxon>
        <taxon>fabids</taxon>
        <taxon>Rosales</taxon>
        <taxon>Rosaceae</taxon>
        <taxon>Amygdaloideae</taxon>
        <taxon>Maleae</taxon>
        <taxon>Malus</taxon>
    </lineage>
</organism>
<evidence type="ECO:0000256" key="3">
    <source>
        <dbReference type="ARBA" id="ARBA00023136"/>
    </source>
</evidence>
<evidence type="ECO:0000313" key="4">
    <source>
        <dbReference type="EMBL" id="RXH73695.1"/>
    </source>
</evidence>
<dbReference type="AlphaFoldDB" id="A0A498HVZ5"/>
<name>A0A498HVZ5_MALDO</name>
<dbReference type="GO" id="GO:0032933">
    <property type="term" value="P:SREBP signaling pathway"/>
    <property type="evidence" value="ECO:0007669"/>
    <property type="project" value="TreeGrafter"/>
</dbReference>
<dbReference type="GO" id="GO:0015485">
    <property type="term" value="F:cholesterol binding"/>
    <property type="evidence" value="ECO:0007669"/>
    <property type="project" value="TreeGrafter"/>
</dbReference>
<dbReference type="PANTHER" id="PTHR15351">
    <property type="entry name" value="ERLIN (ER LIPID RAFT ASSOCIATED PROTEIN) HOMOLOG"/>
    <property type="match status" value="1"/>
</dbReference>